<dbReference type="Proteomes" id="UP001155182">
    <property type="component" value="Unassembled WGS sequence"/>
</dbReference>
<gene>
    <name evidence="1" type="ORF">NF867_00575</name>
</gene>
<keyword evidence="2" id="KW-1185">Reference proteome</keyword>
<evidence type="ECO:0000313" key="2">
    <source>
        <dbReference type="Proteomes" id="UP001155182"/>
    </source>
</evidence>
<dbReference type="EMBL" id="JAMWYS010000003">
    <property type="protein sequence ID" value="MCO4291354.1"/>
    <property type="molecule type" value="Genomic_DNA"/>
</dbReference>
<evidence type="ECO:0000313" key="1">
    <source>
        <dbReference type="EMBL" id="MCO4291354.1"/>
    </source>
</evidence>
<organism evidence="1 2">
    <name type="scientific">Solitalea agri</name>
    <dbReference type="NCBI Taxonomy" id="2953739"/>
    <lineage>
        <taxon>Bacteria</taxon>
        <taxon>Pseudomonadati</taxon>
        <taxon>Bacteroidota</taxon>
        <taxon>Sphingobacteriia</taxon>
        <taxon>Sphingobacteriales</taxon>
        <taxon>Sphingobacteriaceae</taxon>
        <taxon>Solitalea</taxon>
    </lineage>
</organism>
<evidence type="ECO:0008006" key="3">
    <source>
        <dbReference type="Google" id="ProtNLM"/>
    </source>
</evidence>
<name>A0A9X2JBF4_9SPHI</name>
<proteinExistence type="predicted"/>
<sequence length="178" mass="20178">MSKNSQEPKILLDSDVVRHFINGGQILTLSKIFPNRFVMLDKVKAELCRSKSIETQVINFLSMTKVPVVPFPAQREIIVEYAQLMKKFGEGESACMAVARHQKQFIASSNLKDISAYCSLHGIHYLTTMDILLEAYNKSIFTKAECDTFILEVKSKGSILPCNTLDEFIDLQKKNKKI</sequence>
<protein>
    <recommendedName>
        <fullName evidence="3">PIN domain-containing protein</fullName>
    </recommendedName>
</protein>
<dbReference type="AlphaFoldDB" id="A0A9X2JBF4"/>
<dbReference type="RefSeq" id="WP_252585548.1">
    <property type="nucleotide sequence ID" value="NZ_JAMWYS010000003.1"/>
</dbReference>
<comment type="caution">
    <text evidence="1">The sequence shown here is derived from an EMBL/GenBank/DDBJ whole genome shotgun (WGS) entry which is preliminary data.</text>
</comment>
<reference evidence="1" key="1">
    <citation type="submission" date="2022-06" db="EMBL/GenBank/DDBJ databases">
        <title>Solitalea sp. MAHUQ-68 isolated from rhizospheric soil.</title>
        <authorList>
            <person name="Huq M.A."/>
        </authorList>
    </citation>
    <scope>NUCLEOTIDE SEQUENCE</scope>
    <source>
        <strain evidence="1">MAHUQ-68</strain>
    </source>
</reference>
<accession>A0A9X2JBF4</accession>